<dbReference type="AlphaFoldDB" id="F5SZQ5"/>
<feature type="transmembrane region" description="Helical" evidence="1">
    <location>
        <begin position="32"/>
        <end position="51"/>
    </location>
</feature>
<comment type="caution">
    <text evidence="2">The sequence shown here is derived from an EMBL/GenBank/DDBJ whole genome shotgun (WGS) entry which is preliminary data.</text>
</comment>
<evidence type="ECO:0000313" key="2">
    <source>
        <dbReference type="EMBL" id="EGL54482.1"/>
    </source>
</evidence>
<dbReference type="STRING" id="1026882.MAMP_01141"/>
<keyword evidence="3" id="KW-1185">Reference proteome</keyword>
<protein>
    <submittedName>
        <fullName evidence="2">Uncharacterized protein</fullName>
    </submittedName>
</protein>
<accession>F5SZQ5</accession>
<name>F5SZQ5_9GAMM</name>
<dbReference type="EMBL" id="AFIG01000001">
    <property type="protein sequence ID" value="EGL54482.1"/>
    <property type="molecule type" value="Genomic_DNA"/>
</dbReference>
<keyword evidence="1" id="KW-1133">Transmembrane helix</keyword>
<reference evidence="2 3" key="1">
    <citation type="journal article" date="2011" name="J. Bacteriol.">
        <title>Draft genome sequence of Methylophaga aminisulfidivorans MP T.</title>
        <authorList>
            <person name="Han G.H."/>
            <person name="Kim W."/>
            <person name="Chun J."/>
            <person name="Kim S.W."/>
        </authorList>
    </citation>
    <scope>NUCLEOTIDE SEQUENCE [LARGE SCALE GENOMIC DNA]</scope>
    <source>
        <strain evidence="3">MP(T)</strain>
    </source>
</reference>
<keyword evidence="1" id="KW-0472">Membrane</keyword>
<dbReference type="Proteomes" id="UP000003544">
    <property type="component" value="Unassembled WGS sequence"/>
</dbReference>
<evidence type="ECO:0000256" key="1">
    <source>
        <dbReference type="SAM" id="Phobius"/>
    </source>
</evidence>
<sequence length="54" mass="6340">MVLSIIIFSLFIGFFFRSPELSLITFVALFLYIYPIPTVITLIVIAFIYYFHKS</sequence>
<organism evidence="2 3">
    <name type="scientific">Methylophaga aminisulfidivorans MP</name>
    <dbReference type="NCBI Taxonomy" id="1026882"/>
    <lineage>
        <taxon>Bacteria</taxon>
        <taxon>Pseudomonadati</taxon>
        <taxon>Pseudomonadota</taxon>
        <taxon>Gammaproteobacteria</taxon>
        <taxon>Thiotrichales</taxon>
        <taxon>Piscirickettsiaceae</taxon>
        <taxon>Methylophaga</taxon>
    </lineage>
</organism>
<evidence type="ECO:0000313" key="3">
    <source>
        <dbReference type="Proteomes" id="UP000003544"/>
    </source>
</evidence>
<keyword evidence="1" id="KW-0812">Transmembrane</keyword>
<gene>
    <name evidence="2" type="ORF">MAMP_01141</name>
</gene>
<proteinExistence type="predicted"/>